<dbReference type="EMBL" id="CM042062">
    <property type="protein sequence ID" value="KAI3669166.1"/>
    <property type="molecule type" value="Genomic_DNA"/>
</dbReference>
<protein>
    <submittedName>
        <fullName evidence="1">Uncharacterized protein</fullName>
    </submittedName>
</protein>
<accession>A0ACB8XL66</accession>
<dbReference type="Proteomes" id="UP001055879">
    <property type="component" value="Linkage Group LG16"/>
</dbReference>
<proteinExistence type="predicted"/>
<reference evidence="1 2" key="2">
    <citation type="journal article" date="2022" name="Mol. Ecol. Resour.">
        <title>The genomes of chicory, endive, great burdock and yacon provide insights into Asteraceae paleo-polyploidization history and plant inulin production.</title>
        <authorList>
            <person name="Fan W."/>
            <person name="Wang S."/>
            <person name="Wang H."/>
            <person name="Wang A."/>
            <person name="Jiang F."/>
            <person name="Liu H."/>
            <person name="Zhao H."/>
            <person name="Xu D."/>
            <person name="Zhang Y."/>
        </authorList>
    </citation>
    <scope>NUCLEOTIDE SEQUENCE [LARGE SCALE GENOMIC DNA]</scope>
    <source>
        <strain evidence="2">cv. Niubang</strain>
    </source>
</reference>
<evidence type="ECO:0000313" key="2">
    <source>
        <dbReference type="Proteomes" id="UP001055879"/>
    </source>
</evidence>
<comment type="caution">
    <text evidence="1">The sequence shown here is derived from an EMBL/GenBank/DDBJ whole genome shotgun (WGS) entry which is preliminary data.</text>
</comment>
<sequence>MEKAREKKKIPDVRLQIRKWRSTGRDGSSISGQFGQTNHTPASFNLHISAIIDYNSFLLLLSEKVLRNLI</sequence>
<reference evidence="2" key="1">
    <citation type="journal article" date="2022" name="Mol. Ecol. Resour.">
        <title>The genomes of chicory, endive, great burdock and yacon provide insights into Asteraceae palaeo-polyploidization history and plant inulin production.</title>
        <authorList>
            <person name="Fan W."/>
            <person name="Wang S."/>
            <person name="Wang H."/>
            <person name="Wang A."/>
            <person name="Jiang F."/>
            <person name="Liu H."/>
            <person name="Zhao H."/>
            <person name="Xu D."/>
            <person name="Zhang Y."/>
        </authorList>
    </citation>
    <scope>NUCLEOTIDE SEQUENCE [LARGE SCALE GENOMIC DNA]</scope>
    <source>
        <strain evidence="2">cv. Niubang</strain>
    </source>
</reference>
<name>A0ACB8XL66_ARCLA</name>
<evidence type="ECO:0000313" key="1">
    <source>
        <dbReference type="EMBL" id="KAI3669166.1"/>
    </source>
</evidence>
<gene>
    <name evidence="1" type="ORF">L6452_40392</name>
</gene>
<organism evidence="1 2">
    <name type="scientific">Arctium lappa</name>
    <name type="common">Greater burdock</name>
    <name type="synonym">Lappa major</name>
    <dbReference type="NCBI Taxonomy" id="4217"/>
    <lineage>
        <taxon>Eukaryota</taxon>
        <taxon>Viridiplantae</taxon>
        <taxon>Streptophyta</taxon>
        <taxon>Embryophyta</taxon>
        <taxon>Tracheophyta</taxon>
        <taxon>Spermatophyta</taxon>
        <taxon>Magnoliopsida</taxon>
        <taxon>eudicotyledons</taxon>
        <taxon>Gunneridae</taxon>
        <taxon>Pentapetalae</taxon>
        <taxon>asterids</taxon>
        <taxon>campanulids</taxon>
        <taxon>Asterales</taxon>
        <taxon>Asteraceae</taxon>
        <taxon>Carduoideae</taxon>
        <taxon>Cardueae</taxon>
        <taxon>Arctiinae</taxon>
        <taxon>Arctium</taxon>
    </lineage>
</organism>
<keyword evidence="2" id="KW-1185">Reference proteome</keyword>